<dbReference type="EMBL" id="GIFC01015387">
    <property type="protein sequence ID" value="MXU97470.1"/>
    <property type="molecule type" value="Transcribed_RNA"/>
</dbReference>
<dbReference type="AlphaFoldDB" id="A0A6B0V584"/>
<accession>A0A6B0V584</accession>
<proteinExistence type="predicted"/>
<protein>
    <submittedName>
        <fullName evidence="1">Uncharacterized protein</fullName>
    </submittedName>
</protein>
<reference evidence="1" key="1">
    <citation type="submission" date="2019-12" db="EMBL/GenBank/DDBJ databases">
        <title>An insight into the sialome of adult female Ixodes ricinus ticks feeding for 6 days.</title>
        <authorList>
            <person name="Perner J."/>
            <person name="Ribeiro J.M.C."/>
        </authorList>
    </citation>
    <scope>NUCLEOTIDE SEQUENCE</scope>
    <source>
        <strain evidence="1">Semi-engorged</strain>
        <tissue evidence="1">Salivary glands</tissue>
    </source>
</reference>
<name>A0A6B0V584_IXORI</name>
<organism evidence="1">
    <name type="scientific">Ixodes ricinus</name>
    <name type="common">Common tick</name>
    <name type="synonym">Acarus ricinus</name>
    <dbReference type="NCBI Taxonomy" id="34613"/>
    <lineage>
        <taxon>Eukaryota</taxon>
        <taxon>Metazoa</taxon>
        <taxon>Ecdysozoa</taxon>
        <taxon>Arthropoda</taxon>
        <taxon>Chelicerata</taxon>
        <taxon>Arachnida</taxon>
        <taxon>Acari</taxon>
        <taxon>Parasitiformes</taxon>
        <taxon>Ixodida</taxon>
        <taxon>Ixodoidea</taxon>
        <taxon>Ixodidae</taxon>
        <taxon>Ixodinae</taxon>
        <taxon>Ixodes</taxon>
    </lineage>
</organism>
<evidence type="ECO:0000313" key="1">
    <source>
        <dbReference type="EMBL" id="MXU97470.1"/>
    </source>
</evidence>
<sequence length="270" mass="28013">MPGTAAGTVLCRVVTVARATSAGVYFLGHPALARRGHFGLEQGALQVDVVVVEGLVHCRQDLLRHLLGPVQVVVAVREHLWLHNWHNAALLAAGGVASEHVGILQNGQSRGAVGANLQHTAPLGKAAAILAVLRATLGQIVQALGGAFIVGAEQGHDALVHLDARDDAPVLEHLDKGGAVVCLLVQCLVEQDHPADGAVHRLPAREQQLPVLAPVLLSVFHTDALQALAHRGGALISSQDALPRSNDGLGCGLQLLLQLGAQVGKVASHL</sequence>